<evidence type="ECO:0000256" key="3">
    <source>
        <dbReference type="SAM" id="SignalP"/>
    </source>
</evidence>
<keyword evidence="6" id="KW-1185">Reference proteome</keyword>
<evidence type="ECO:0000313" key="6">
    <source>
        <dbReference type="Proteomes" id="UP001557485"/>
    </source>
</evidence>
<comment type="caution">
    <text evidence="5">The sequence shown here is derived from an EMBL/GenBank/DDBJ whole genome shotgun (WGS) entry which is preliminary data.</text>
</comment>
<proteinExistence type="predicted"/>
<keyword evidence="2" id="KW-0472">Membrane</keyword>
<evidence type="ECO:0000256" key="1">
    <source>
        <dbReference type="SAM" id="Coils"/>
    </source>
</evidence>
<protein>
    <submittedName>
        <fullName evidence="5">FimV family protein</fullName>
    </submittedName>
</protein>
<evidence type="ECO:0000256" key="2">
    <source>
        <dbReference type="SAM" id="Phobius"/>
    </source>
</evidence>
<dbReference type="EMBL" id="JBFRYA010000021">
    <property type="protein sequence ID" value="MEX1670706.1"/>
    <property type="molecule type" value="Genomic_DNA"/>
</dbReference>
<feature type="transmembrane region" description="Helical" evidence="2">
    <location>
        <begin position="438"/>
        <end position="456"/>
    </location>
</feature>
<evidence type="ECO:0000313" key="5">
    <source>
        <dbReference type="EMBL" id="MEX1670706.1"/>
    </source>
</evidence>
<reference evidence="5 6" key="1">
    <citation type="journal article" date="2011" name="Int. J. Syst. Evol. Microbiol.">
        <title>Zhongshania antarctica gen. nov., sp. nov. and Zhongshania guokunii sp. nov., gammaproteobacteria respectively isolated from coastal attached (fast) ice and surface seawater of the Antarctic.</title>
        <authorList>
            <person name="Li H.J."/>
            <person name="Zhang X.Y."/>
            <person name="Chen C.X."/>
            <person name="Zhang Y.J."/>
            <person name="Gao Z.M."/>
            <person name="Yu Y."/>
            <person name="Chen X.L."/>
            <person name="Chen B."/>
            <person name="Zhang Y.Z."/>
        </authorList>
    </citation>
    <scope>NUCLEOTIDE SEQUENCE [LARGE SCALE GENOMIC DNA]</scope>
    <source>
        <strain evidence="5 6">ZS6-22T</strain>
    </source>
</reference>
<keyword evidence="1" id="KW-0175">Coiled coil</keyword>
<keyword evidence="2" id="KW-1133">Transmembrane helix</keyword>
<name>A0ABV3UBG2_9GAMM</name>
<sequence>MAKFKVPAMLPLCLAIMVGQKAAALGLGPATLDSELGEPLFARIPIFKAEGLGSEQLLVSLVAVKDGDSGIEIGSVDTRSISAVGEVDLTGNGTIYLRSDRPLREPFLHFMLNVRWPNGSLSRAYTLLFDPPVDAVAKSTAGVTVLQNIDRTASTAIVSKLPNAPRQAPVVAESIVSDSAFYTTVRGDSLWSIALRLARAKSGSVALWMDRLYANNPKAFIRGNRNLLKERVTLDLFESLPEPLDTEPVTSSPAKPAKNIKAVATGSLGRPNGGLGLDPAIVSRREEEGGGNTASSAGEGDGVLSEKQFLQQNLGEVEGEVARVSENIAQMSQRLVALQAQLDSLNSQYQQMRSAEVAGAVPALVQSELVASPTGIEAVGGDNAIDPSASEADLALTADFASEQATAPDTGTAPGTAPGSNNVNVMNNTAVTLGANAMWQWLLPLVAVGLAVLLWLRRRTTAPRIEPVDLSDVNAAVAARKDTFNDVFTSLDSQASVVRKPNGDAQIGAPENRVNDELDAFDTANAVHEESKFEMPPLSLDEELLSAINNPAFDETEEDEEIAELQTDDLFAEAEAGAELDNEADQIDIDEIELDDTIFSAIDEEPKTPSVEPEFGEFDLSDIDDEWLSGGSDAPDLAVMASNDASHRAAAAMELGDYTSAKHILETEISVSDDVELKMQLLDVYAHSGDTEEFEALALQLEFSNGDDEKMREVDILRGILTNSHVGTDKRHAD</sequence>
<keyword evidence="3" id="KW-0732">Signal</keyword>
<evidence type="ECO:0000259" key="4">
    <source>
        <dbReference type="Pfam" id="PF25800"/>
    </source>
</evidence>
<feature type="coiled-coil region" evidence="1">
    <location>
        <begin position="307"/>
        <end position="355"/>
    </location>
</feature>
<feature type="signal peptide" evidence="3">
    <location>
        <begin position="1"/>
        <end position="23"/>
    </location>
</feature>
<dbReference type="InterPro" id="IPR057840">
    <property type="entry name" value="FimV_N"/>
</dbReference>
<dbReference type="Pfam" id="PF25800">
    <property type="entry name" value="FimV_N"/>
    <property type="match status" value="1"/>
</dbReference>
<keyword evidence="2" id="KW-0812">Transmembrane</keyword>
<feature type="chain" id="PRO_5046278570" evidence="3">
    <location>
        <begin position="24"/>
        <end position="734"/>
    </location>
</feature>
<gene>
    <name evidence="5" type="ORF">AB4876_17430</name>
</gene>
<organism evidence="5 6">
    <name type="scientific">Zhongshania guokunii</name>
    <dbReference type="NCBI Taxonomy" id="641783"/>
    <lineage>
        <taxon>Bacteria</taxon>
        <taxon>Pseudomonadati</taxon>
        <taxon>Pseudomonadota</taxon>
        <taxon>Gammaproteobacteria</taxon>
        <taxon>Cellvibrionales</taxon>
        <taxon>Spongiibacteraceae</taxon>
        <taxon>Zhongshania</taxon>
    </lineage>
</organism>
<accession>A0ABV3UBG2</accession>
<feature type="domain" description="FimV N-terminal" evidence="4">
    <location>
        <begin position="25"/>
        <end position="132"/>
    </location>
</feature>
<dbReference type="RefSeq" id="WP_368383015.1">
    <property type="nucleotide sequence ID" value="NZ_JBFRYA010000021.1"/>
</dbReference>
<dbReference type="Proteomes" id="UP001557485">
    <property type="component" value="Unassembled WGS sequence"/>
</dbReference>